<name>A0A7U4P7U1_9BURK</name>
<accession>A0A7U4P7U1</accession>
<gene>
    <name evidence="1" type="ORF">I6G56_00905</name>
</gene>
<reference evidence="1 2" key="1">
    <citation type="submission" date="2020-12" db="EMBL/GenBank/DDBJ databases">
        <title>FDA dAtabase for Regulatory Grade micrObial Sequences (FDA-ARGOS): Supporting development and validation of Infectious Disease Dx tests.</title>
        <authorList>
            <person name="Nelson B."/>
            <person name="Plummer A."/>
            <person name="Tallon L."/>
            <person name="Sadzewicz L."/>
            <person name="Zhao X."/>
            <person name="Boylan J."/>
            <person name="Ott S."/>
            <person name="Bowen H."/>
            <person name="Vavikolanu K."/>
            <person name="Mehta A."/>
            <person name="Aluvathingal J."/>
            <person name="Nadendla S."/>
            <person name="Myers T."/>
            <person name="Yan Y."/>
            <person name="Sichtig H."/>
        </authorList>
    </citation>
    <scope>NUCLEOTIDE SEQUENCE [LARGE SCALE GENOMIC DNA]</scope>
    <source>
        <strain evidence="1 2">FDAARGOS_899</strain>
        <plasmid evidence="1 2">unnamed</plasmid>
    </source>
</reference>
<dbReference type="EMBL" id="CP065685">
    <property type="protein sequence ID" value="QPS42100.1"/>
    <property type="molecule type" value="Genomic_DNA"/>
</dbReference>
<sequence length="165" mass="17911">MVRLPAPDPDCKMKQPFLNMPNLHRTVDRAHARLVATGAAIAADCGLTPCGMVSWSNGRWGTECVELTVYRPMHGGGERYAVTRFFDGCYASVACALPEHAARALLATTRAEFERIGAGIESHRADDPAGAIADDPEAVSIALLSTDVYAQRRDERVEAKQLPLF</sequence>
<dbReference type="Proteomes" id="UP000594943">
    <property type="component" value="Plasmid unnamed"/>
</dbReference>
<protein>
    <submittedName>
        <fullName evidence="1">Uncharacterized protein</fullName>
    </submittedName>
</protein>
<evidence type="ECO:0000313" key="2">
    <source>
        <dbReference type="Proteomes" id="UP000594943"/>
    </source>
</evidence>
<organism evidence="1 2">
    <name type="scientific">Burkholderia humptydooensis</name>
    <dbReference type="NCBI Taxonomy" id="430531"/>
    <lineage>
        <taxon>Bacteria</taxon>
        <taxon>Pseudomonadati</taxon>
        <taxon>Pseudomonadota</taxon>
        <taxon>Betaproteobacteria</taxon>
        <taxon>Burkholderiales</taxon>
        <taxon>Burkholderiaceae</taxon>
        <taxon>Burkholderia</taxon>
        <taxon>pseudomallei group</taxon>
    </lineage>
</organism>
<keyword evidence="1" id="KW-0614">Plasmid</keyword>
<dbReference type="KEGG" id="bhg:I6G56_00905"/>
<accession>A0A7T2WWK6</accession>
<dbReference type="AlphaFoldDB" id="A0A7U4P7U1"/>
<proteinExistence type="predicted"/>
<geneLocation type="plasmid" evidence="1 2">
    <name>unnamed</name>
</geneLocation>
<evidence type="ECO:0000313" key="1">
    <source>
        <dbReference type="EMBL" id="QPS42100.1"/>
    </source>
</evidence>